<dbReference type="InterPro" id="IPR026983">
    <property type="entry name" value="DHC"/>
</dbReference>
<dbReference type="PANTHER" id="PTHR46532:SF11">
    <property type="entry name" value="DYNEIN AXONEMAL HEAVY CHAIN 12"/>
    <property type="match status" value="1"/>
</dbReference>
<keyword evidence="3" id="KW-1185">Reference proteome</keyword>
<dbReference type="Proteomes" id="UP001189429">
    <property type="component" value="Unassembled WGS sequence"/>
</dbReference>
<proteinExistence type="predicted"/>
<feature type="domain" description="Dynein heavy chain tail" evidence="1">
    <location>
        <begin position="68"/>
        <end position="651"/>
    </location>
</feature>
<evidence type="ECO:0000313" key="2">
    <source>
        <dbReference type="EMBL" id="CAK0888335.1"/>
    </source>
</evidence>
<dbReference type="EMBL" id="CAUYUJ010019059">
    <property type="protein sequence ID" value="CAK0888335.1"/>
    <property type="molecule type" value="Genomic_DNA"/>
</dbReference>
<gene>
    <name evidence="2" type="ORF">PCOR1329_LOCUS69146</name>
</gene>
<sequence>MMSQVYVPVALADNGWPDNVKKDFTSQVQKFMSTVTEMSFQAKGKTVLYIPQDNFSNVDAASKDKDVVQRLEICLIHWTRQIKEVTTQHDSTTEGEYNGPLHEIEFWHARDNNLSGLHEQLQSARLQRILTILEHAKSDYLKHFKELEERIKHGSIEAKENLKFLSFLKEPCEKLAEAKPPEIPKLLPQLLNYVRMIWQISTHYRSEERISSLLRTISNEIIRRCQATIELSDIFQGKVESSMVQLQQSIDCGRDWKAVYLNTVRIIEKNTDTPWTSQEGAIFPQIDAFVQRCCDLLEVCEGQQQFVTSARESAGQSPIFGGTRAPETMKELGVIEKQFLTNLRRLENVDYDVLDVRAGKWQDDFTMFKKQMRDLEVMYTNVINNAFDGVGTVQSAVEVLDGFYLLAKRERIKAHVSKKGEHLHQLLTNETNSIKAELDKFRRQTTVPTLLPIIQGHPNYAGTALAVKGLMLRLQRQMEELNLLCYLDPGRDHDNSKEGYNNIHTSMEKFVLDTFKEWVSELKGMETESDLQKRLMKGLLTRPDENVTLMARTKQGMLESNFDKELLKMFQEVYYWEKIQGSGIVVPYAAHELASQRDALRVTREHVLRVVRDYNQILLALAPEEKRLFNHHIRTLDRKIGPGLNKYTWDKGTLIKDLFVKESCKECAKVYDFVKQFQRNHAEILGICRQVSEMHLIKIEKKTVHRDDEFRDVQEKRREWAQKKFREDHEKITELMLSSYQYFEAHPQDIQREWWKNYVEKIDKKIEEALKKTVKTSLQELCKALNGDNKTEPAPLFKIQAVLDDTKMDFSPPMQQLKDLVHSACRDMTMTLNVVPRLGEHLVAVSTEKAKARKVQLEDAGDFAQANAIQIDKIQSFLDPAKKTKKSFYEIISSDEECCIKYIKDVLKGLNQCAVRLGEKLKWWSSMFQQIVSQDKDTFIRRYKKQQRSLTIIGQDIEKYKDTAQDIENEPPKHIQEFIETDFTPLKTKLMEHCQEWQHKLTDLLNEDARTEMNKLLEVFETNTNIFQF</sequence>
<comment type="caution">
    <text evidence="2">The sequence shown here is derived from an EMBL/GenBank/DDBJ whole genome shotgun (WGS) entry which is preliminary data.</text>
</comment>
<dbReference type="PANTHER" id="PTHR46532">
    <property type="entry name" value="MALE FERTILITY FACTOR KL5"/>
    <property type="match status" value="1"/>
</dbReference>
<dbReference type="Pfam" id="PF08385">
    <property type="entry name" value="DHC_N1"/>
    <property type="match status" value="1"/>
</dbReference>
<evidence type="ECO:0000259" key="1">
    <source>
        <dbReference type="Pfam" id="PF08385"/>
    </source>
</evidence>
<evidence type="ECO:0000313" key="3">
    <source>
        <dbReference type="Proteomes" id="UP001189429"/>
    </source>
</evidence>
<protein>
    <recommendedName>
        <fullName evidence="1">Dynein heavy chain tail domain-containing protein</fullName>
    </recommendedName>
</protein>
<accession>A0ABN9WNX0</accession>
<dbReference type="InterPro" id="IPR013594">
    <property type="entry name" value="Dynein_heavy_tail"/>
</dbReference>
<name>A0ABN9WNX0_9DINO</name>
<organism evidence="2 3">
    <name type="scientific">Prorocentrum cordatum</name>
    <dbReference type="NCBI Taxonomy" id="2364126"/>
    <lineage>
        <taxon>Eukaryota</taxon>
        <taxon>Sar</taxon>
        <taxon>Alveolata</taxon>
        <taxon>Dinophyceae</taxon>
        <taxon>Prorocentrales</taxon>
        <taxon>Prorocentraceae</taxon>
        <taxon>Prorocentrum</taxon>
    </lineage>
</organism>
<reference evidence="2" key="1">
    <citation type="submission" date="2023-10" db="EMBL/GenBank/DDBJ databases">
        <authorList>
            <person name="Chen Y."/>
            <person name="Shah S."/>
            <person name="Dougan E. K."/>
            <person name="Thang M."/>
            <person name="Chan C."/>
        </authorList>
    </citation>
    <scope>NUCLEOTIDE SEQUENCE [LARGE SCALE GENOMIC DNA]</scope>
</reference>